<protein>
    <recommendedName>
        <fullName evidence="2">NB-ARC domain-containing protein</fullName>
    </recommendedName>
</protein>
<keyword evidence="1" id="KW-0175">Coiled coil</keyword>
<name>A0ABD1YK38_9MARC</name>
<keyword evidence="4" id="KW-1185">Reference proteome</keyword>
<gene>
    <name evidence="3" type="ORF">R1flu_015480</name>
</gene>
<sequence>MIGAAATSEVTQLSNLLGTIRGLYSKGLELVRTISLKKDKLEQERERWENSLQKYELPSNHSVKKKLKASIEKLKRVQKDVRAVEESNFFTRLFSWCGSTMPSPAYVLSELTSVNDVFDELDSYVKDPATAGRGWWEVEADRNQPAISFSHDDKYVPISQTLKKVQAALQDNSSSKKVVLLHGRFGAGKSTLAKYLPLYYYDKLRGSSSSSSSSQELKFCEVAFIPWEKDTDSLKLMSQLIGDLGYEVPPPDTTLLAAEYKKMLLVRLGEGNNALIILDDVQDPRLLEDLVVQSAHIKYLVTSQRTNIWPEAVSVLIESPSLEEGRLILANHIFGRKMKDFPLEVKVCNYYILQSD</sequence>
<dbReference type="Pfam" id="PF00931">
    <property type="entry name" value="NB-ARC"/>
    <property type="match status" value="1"/>
</dbReference>
<dbReference type="EMBL" id="JBHFFA010000004">
    <property type="protein sequence ID" value="KAL2630794.1"/>
    <property type="molecule type" value="Genomic_DNA"/>
</dbReference>
<dbReference type="InterPro" id="IPR027417">
    <property type="entry name" value="P-loop_NTPase"/>
</dbReference>
<evidence type="ECO:0000313" key="3">
    <source>
        <dbReference type="EMBL" id="KAL2630794.1"/>
    </source>
</evidence>
<organism evidence="3 4">
    <name type="scientific">Riccia fluitans</name>
    <dbReference type="NCBI Taxonomy" id="41844"/>
    <lineage>
        <taxon>Eukaryota</taxon>
        <taxon>Viridiplantae</taxon>
        <taxon>Streptophyta</taxon>
        <taxon>Embryophyta</taxon>
        <taxon>Marchantiophyta</taxon>
        <taxon>Marchantiopsida</taxon>
        <taxon>Marchantiidae</taxon>
        <taxon>Marchantiales</taxon>
        <taxon>Ricciaceae</taxon>
        <taxon>Riccia</taxon>
    </lineage>
</organism>
<proteinExistence type="predicted"/>
<dbReference type="InterPro" id="IPR002182">
    <property type="entry name" value="NB-ARC"/>
</dbReference>
<evidence type="ECO:0000313" key="4">
    <source>
        <dbReference type="Proteomes" id="UP001605036"/>
    </source>
</evidence>
<comment type="caution">
    <text evidence="3">The sequence shown here is derived from an EMBL/GenBank/DDBJ whole genome shotgun (WGS) entry which is preliminary data.</text>
</comment>
<reference evidence="3 4" key="1">
    <citation type="submission" date="2024-09" db="EMBL/GenBank/DDBJ databases">
        <title>Chromosome-scale assembly of Riccia fluitans.</title>
        <authorList>
            <person name="Paukszto L."/>
            <person name="Sawicki J."/>
            <person name="Karawczyk K."/>
            <person name="Piernik-Szablinska J."/>
            <person name="Szczecinska M."/>
            <person name="Mazdziarz M."/>
        </authorList>
    </citation>
    <scope>NUCLEOTIDE SEQUENCE [LARGE SCALE GENOMIC DNA]</scope>
    <source>
        <strain evidence="3">Rf_01</strain>
        <tissue evidence="3">Aerial parts of the thallus</tissue>
    </source>
</reference>
<dbReference type="Gene3D" id="3.40.50.300">
    <property type="entry name" value="P-loop containing nucleotide triphosphate hydrolases"/>
    <property type="match status" value="1"/>
</dbReference>
<accession>A0ABD1YK38</accession>
<feature type="domain" description="NB-ARC" evidence="2">
    <location>
        <begin position="160"/>
        <end position="308"/>
    </location>
</feature>
<dbReference type="AlphaFoldDB" id="A0ABD1YK38"/>
<feature type="coiled-coil region" evidence="1">
    <location>
        <begin position="31"/>
        <end position="87"/>
    </location>
</feature>
<dbReference type="SUPFAM" id="SSF52540">
    <property type="entry name" value="P-loop containing nucleoside triphosphate hydrolases"/>
    <property type="match status" value="1"/>
</dbReference>
<dbReference type="Proteomes" id="UP001605036">
    <property type="component" value="Unassembled WGS sequence"/>
</dbReference>
<evidence type="ECO:0000256" key="1">
    <source>
        <dbReference type="SAM" id="Coils"/>
    </source>
</evidence>
<evidence type="ECO:0000259" key="2">
    <source>
        <dbReference type="Pfam" id="PF00931"/>
    </source>
</evidence>